<dbReference type="Pfam" id="PF13850">
    <property type="entry name" value="ERGIC_N"/>
    <property type="match status" value="1"/>
</dbReference>
<evidence type="ECO:0000256" key="1">
    <source>
        <dbReference type="ARBA" id="ARBA00004141"/>
    </source>
</evidence>
<keyword evidence="3 6" id="KW-0812">Transmembrane</keyword>
<comment type="function">
    <text evidence="6">Plays a role in transport between endoplasmic reticulum and Golgi.</text>
</comment>
<dbReference type="Pfam" id="PF07970">
    <property type="entry name" value="COPIIcoated_ERV"/>
    <property type="match status" value="1"/>
</dbReference>
<evidence type="ECO:0000256" key="5">
    <source>
        <dbReference type="ARBA" id="ARBA00023136"/>
    </source>
</evidence>
<keyword evidence="4 6" id="KW-1133">Transmembrane helix</keyword>
<proteinExistence type="inferred from homology"/>
<sequence length="402" mass="45505">MKKSKLLSIDAFSKTEEDVRIRTRTGGLITLSCVVVTVLLLLSEWFHLKEVVTRPQLVVDRDRHLKLDLNMDITFPHVPCHLLNMDIMDSAGELQLDVLNKGWSKTRLDPSGQVLDTKQFKPGKDVGEYAPEDEDYCGPCYGARDQTKNDEVSKEERVCCQTCEDVRDAYGEKQWAFFDGKDVEQCEREGYVQQVNEHIEEGCRIKGMAKLNRIGGNLHFAPGKSFQNKRGHFHDASLYLASPSLNFNHIIHHLSFGKEVEDITGQGTSTAPLDGTKVSPEFDTHNHQFSYFAKIVPTRYEYLSGEKVETTQFTTTYHSRPIRGGRDSDHPTTLHSMGGFPSVYFYFEMSPLKVINKQQYAQSWSGFLLNCITSIGGVLAVGTVLDKITYKAQRSMWGKKST</sequence>
<comment type="subcellular location">
    <subcellularLocation>
        <location evidence="6">Endoplasmic reticulum membrane</location>
        <topology evidence="6">Multi-pass membrane protein</topology>
    </subcellularLocation>
    <subcellularLocation>
        <location evidence="6">Endoplasmic reticulum-Golgi intermediate compartment membrane</location>
        <topology evidence="6">Multi-pass membrane protein</topology>
    </subcellularLocation>
    <subcellularLocation>
        <location evidence="6">Golgi apparatus membrane</location>
        <topology evidence="6">Multi-pass membrane protein</topology>
    </subcellularLocation>
    <subcellularLocation>
        <location evidence="1">Membrane</location>
        <topology evidence="1">Multi-pass membrane protein</topology>
    </subcellularLocation>
</comment>
<evidence type="ECO:0000313" key="10">
    <source>
        <dbReference type="Proteomes" id="UP000236544"/>
    </source>
</evidence>
<evidence type="ECO:0000256" key="3">
    <source>
        <dbReference type="ARBA" id="ARBA00022692"/>
    </source>
</evidence>
<dbReference type="AlphaFoldDB" id="A0A0P1KM37"/>
<feature type="domain" description="Endoplasmic reticulum vesicle transporter N-terminal" evidence="8">
    <location>
        <begin position="7"/>
        <end position="95"/>
    </location>
</feature>
<dbReference type="GO" id="GO:0030134">
    <property type="term" value="C:COPII-coated ER to Golgi transport vesicle"/>
    <property type="evidence" value="ECO:0007669"/>
    <property type="project" value="TreeGrafter"/>
</dbReference>
<feature type="transmembrane region" description="Helical" evidence="6">
    <location>
        <begin position="364"/>
        <end position="385"/>
    </location>
</feature>
<dbReference type="GO" id="GO:0000139">
    <property type="term" value="C:Golgi membrane"/>
    <property type="evidence" value="ECO:0007669"/>
    <property type="project" value="UniProtKB-SubCell"/>
</dbReference>
<name>A0A0P1KM37_9SACH</name>
<evidence type="ECO:0000259" key="7">
    <source>
        <dbReference type="Pfam" id="PF07970"/>
    </source>
</evidence>
<dbReference type="OrthoDB" id="270930at2759"/>
<accession>A0A0P1KM37</accession>
<dbReference type="InterPro" id="IPR012936">
    <property type="entry name" value="Erv_C"/>
</dbReference>
<evidence type="ECO:0000256" key="4">
    <source>
        <dbReference type="ARBA" id="ARBA00022989"/>
    </source>
</evidence>
<keyword evidence="6" id="KW-0256">Endoplasmic reticulum</keyword>
<dbReference type="GO" id="GO:0006890">
    <property type="term" value="P:retrograde vesicle-mediated transport, Golgi to endoplasmic reticulum"/>
    <property type="evidence" value="ECO:0007669"/>
    <property type="project" value="TreeGrafter"/>
</dbReference>
<dbReference type="EMBL" id="LN890560">
    <property type="protein sequence ID" value="CUS20832.1"/>
    <property type="molecule type" value="Genomic_DNA"/>
</dbReference>
<protein>
    <recommendedName>
        <fullName evidence="6">Endoplasmic reticulum-Golgi intermediate compartment protein</fullName>
    </recommendedName>
</protein>
<evidence type="ECO:0000256" key="6">
    <source>
        <dbReference type="RuleBase" id="RU369013"/>
    </source>
</evidence>
<keyword evidence="6" id="KW-0813">Transport</keyword>
<feature type="domain" description="Endoplasmic reticulum vesicle transporter C-terminal" evidence="7">
    <location>
        <begin position="140"/>
        <end position="386"/>
    </location>
</feature>
<keyword evidence="10" id="KW-1185">Reference proteome</keyword>
<dbReference type="InterPro" id="IPR039542">
    <property type="entry name" value="Erv_N"/>
</dbReference>
<keyword evidence="6" id="KW-0333">Golgi apparatus</keyword>
<dbReference type="PANTHER" id="PTHR10984">
    <property type="entry name" value="ENDOPLASMIC RETICULUM-GOLGI INTERMEDIATE COMPARTMENT PROTEIN"/>
    <property type="match status" value="1"/>
</dbReference>
<feature type="transmembrane region" description="Helical" evidence="6">
    <location>
        <begin position="28"/>
        <end position="48"/>
    </location>
</feature>
<keyword evidence="6" id="KW-0931">ER-Golgi transport</keyword>
<organism evidence="9 10">
    <name type="scientific">Lachancea quebecensis</name>
    <dbReference type="NCBI Taxonomy" id="1654605"/>
    <lineage>
        <taxon>Eukaryota</taxon>
        <taxon>Fungi</taxon>
        <taxon>Dikarya</taxon>
        <taxon>Ascomycota</taxon>
        <taxon>Saccharomycotina</taxon>
        <taxon>Saccharomycetes</taxon>
        <taxon>Saccharomycetales</taxon>
        <taxon>Saccharomycetaceae</taxon>
        <taxon>Lachancea</taxon>
    </lineage>
</organism>
<dbReference type="GO" id="GO:0033116">
    <property type="term" value="C:endoplasmic reticulum-Golgi intermediate compartment membrane"/>
    <property type="evidence" value="ECO:0007669"/>
    <property type="project" value="UniProtKB-SubCell"/>
</dbReference>
<keyword evidence="5 6" id="KW-0472">Membrane</keyword>
<dbReference type="GO" id="GO:0005789">
    <property type="term" value="C:endoplasmic reticulum membrane"/>
    <property type="evidence" value="ECO:0007669"/>
    <property type="project" value="UniProtKB-SubCell"/>
</dbReference>
<evidence type="ECO:0000256" key="2">
    <source>
        <dbReference type="ARBA" id="ARBA00005648"/>
    </source>
</evidence>
<dbReference type="PANTHER" id="PTHR10984:SF25">
    <property type="entry name" value="ENDOPLASMIC RETICULUM-GOLGI INTERMEDIATE COMPARTMENT PROTEIN 3"/>
    <property type="match status" value="1"/>
</dbReference>
<evidence type="ECO:0000259" key="8">
    <source>
        <dbReference type="Pfam" id="PF13850"/>
    </source>
</evidence>
<gene>
    <name evidence="9" type="ORF">LAQU0_S01e15632g</name>
</gene>
<comment type="similarity">
    <text evidence="2 6">Belongs to the ERGIC family.</text>
</comment>
<evidence type="ECO:0000313" key="9">
    <source>
        <dbReference type="EMBL" id="CUS20832.1"/>
    </source>
</evidence>
<reference evidence="10" key="1">
    <citation type="submission" date="2015-10" db="EMBL/GenBank/DDBJ databases">
        <authorList>
            <person name="Devillers H."/>
        </authorList>
    </citation>
    <scope>NUCLEOTIDE SEQUENCE [LARGE SCALE GENOMIC DNA]</scope>
</reference>
<dbReference type="InterPro" id="IPR045888">
    <property type="entry name" value="Erv"/>
</dbReference>
<dbReference type="Proteomes" id="UP000236544">
    <property type="component" value="Unassembled WGS sequence"/>
</dbReference>
<dbReference type="GO" id="GO:0006888">
    <property type="term" value="P:endoplasmic reticulum to Golgi vesicle-mediated transport"/>
    <property type="evidence" value="ECO:0007669"/>
    <property type="project" value="UniProtKB-UniRule"/>
</dbReference>